<protein>
    <submittedName>
        <fullName evidence="1">Uncharacterized protein</fullName>
    </submittedName>
</protein>
<comment type="caution">
    <text evidence="1">The sequence shown here is derived from an EMBL/GenBank/DDBJ whole genome shotgun (WGS) entry which is preliminary data.</text>
</comment>
<organism evidence="1">
    <name type="scientific">marine sediment metagenome</name>
    <dbReference type="NCBI Taxonomy" id="412755"/>
    <lineage>
        <taxon>unclassified sequences</taxon>
        <taxon>metagenomes</taxon>
        <taxon>ecological metagenomes</taxon>
    </lineage>
</organism>
<sequence>ENDMSGFTLPMRLDHFSSDTCEELGPGAILKNLDDDRRAMFVELMADGDSLVVIMPPKEGMDRRGRLPKPGKYEVKELKPRNFHKWLVLTDGEGGRSLIP</sequence>
<dbReference type="EMBL" id="BARS01024120">
    <property type="protein sequence ID" value="GAG04159.1"/>
    <property type="molecule type" value="Genomic_DNA"/>
</dbReference>
<accession>X0UEG9</accession>
<name>X0UEG9_9ZZZZ</name>
<proteinExistence type="predicted"/>
<dbReference type="AlphaFoldDB" id="X0UEG9"/>
<feature type="non-terminal residue" evidence="1">
    <location>
        <position position="1"/>
    </location>
</feature>
<gene>
    <name evidence="1" type="ORF">S01H1_38319</name>
</gene>
<evidence type="ECO:0000313" key="1">
    <source>
        <dbReference type="EMBL" id="GAG04159.1"/>
    </source>
</evidence>
<reference evidence="1" key="1">
    <citation type="journal article" date="2014" name="Front. Microbiol.">
        <title>High frequency of phylogenetically diverse reductive dehalogenase-homologous genes in deep subseafloor sedimentary metagenomes.</title>
        <authorList>
            <person name="Kawai M."/>
            <person name="Futagami T."/>
            <person name="Toyoda A."/>
            <person name="Takaki Y."/>
            <person name="Nishi S."/>
            <person name="Hori S."/>
            <person name="Arai W."/>
            <person name="Tsubouchi T."/>
            <person name="Morono Y."/>
            <person name="Uchiyama I."/>
            <person name="Ito T."/>
            <person name="Fujiyama A."/>
            <person name="Inagaki F."/>
            <person name="Takami H."/>
        </authorList>
    </citation>
    <scope>NUCLEOTIDE SEQUENCE</scope>
    <source>
        <strain evidence="1">Expedition CK06-06</strain>
    </source>
</reference>